<keyword evidence="6" id="KW-0479">Metal-binding</keyword>
<evidence type="ECO:0000313" key="14">
    <source>
        <dbReference type="Proteomes" id="UP000030671"/>
    </source>
</evidence>
<dbReference type="SMART" id="SM00225">
    <property type="entry name" value="BTB"/>
    <property type="match status" value="1"/>
</dbReference>
<dbReference type="HOGENOM" id="CLU_023296_4_0_1"/>
<dbReference type="GO" id="GO:0005739">
    <property type="term" value="C:mitochondrion"/>
    <property type="evidence" value="ECO:0007669"/>
    <property type="project" value="TreeGrafter"/>
</dbReference>
<evidence type="ECO:0000313" key="13">
    <source>
        <dbReference type="EMBL" id="ETW82351.1"/>
    </source>
</evidence>
<evidence type="ECO:0000256" key="2">
    <source>
        <dbReference type="ARBA" id="ARBA00001946"/>
    </source>
</evidence>
<name>W4KBC6_HETIT</name>
<dbReference type="SUPFAM" id="SSF53659">
    <property type="entry name" value="Isocitrate/Isopropylmalate dehydrogenase-like"/>
    <property type="match status" value="1"/>
</dbReference>
<dbReference type="InterPro" id="IPR024084">
    <property type="entry name" value="IsoPropMal-DH-like_dom"/>
</dbReference>
<dbReference type="PROSITE" id="PS00470">
    <property type="entry name" value="IDH_IMDH"/>
    <property type="match status" value="1"/>
</dbReference>
<dbReference type="PANTHER" id="PTHR11822:SF21">
    <property type="entry name" value="ISOCITRATE DEHYDROGENASE [NADP], MITOCHONDRIAL"/>
    <property type="match status" value="1"/>
</dbReference>
<dbReference type="GO" id="GO:0000287">
    <property type="term" value="F:magnesium ion binding"/>
    <property type="evidence" value="ECO:0007669"/>
    <property type="project" value="InterPro"/>
</dbReference>
<keyword evidence="9" id="KW-0560">Oxidoreductase</keyword>
<evidence type="ECO:0000256" key="4">
    <source>
        <dbReference type="ARBA" id="ARBA00013013"/>
    </source>
</evidence>
<comment type="cofactor">
    <cofactor evidence="1">
        <name>Mn(2+)</name>
        <dbReference type="ChEBI" id="CHEBI:29035"/>
    </cofactor>
</comment>
<dbReference type="PROSITE" id="PS50097">
    <property type="entry name" value="BTB"/>
    <property type="match status" value="1"/>
</dbReference>
<keyword evidence="14" id="KW-1185">Reference proteome</keyword>
<dbReference type="GeneID" id="20676020"/>
<dbReference type="GO" id="GO:0006099">
    <property type="term" value="P:tricarboxylic acid cycle"/>
    <property type="evidence" value="ECO:0007669"/>
    <property type="project" value="UniProtKB-KW"/>
</dbReference>
<dbReference type="Gene3D" id="3.30.710.10">
    <property type="entry name" value="Potassium Channel Kv1.1, Chain A"/>
    <property type="match status" value="1"/>
</dbReference>
<evidence type="ECO:0000259" key="12">
    <source>
        <dbReference type="PROSITE" id="PS50097"/>
    </source>
</evidence>
<dbReference type="Gene3D" id="3.40.718.10">
    <property type="entry name" value="Isopropylmalate Dehydrogenase"/>
    <property type="match status" value="2"/>
</dbReference>
<keyword evidence="7" id="KW-0460">Magnesium</keyword>
<reference evidence="13 14" key="1">
    <citation type="journal article" date="2012" name="New Phytol.">
        <title>Insight into trade-off between wood decay and parasitism from the genome of a fungal forest pathogen.</title>
        <authorList>
            <person name="Olson A."/>
            <person name="Aerts A."/>
            <person name="Asiegbu F."/>
            <person name="Belbahri L."/>
            <person name="Bouzid O."/>
            <person name="Broberg A."/>
            <person name="Canback B."/>
            <person name="Coutinho P.M."/>
            <person name="Cullen D."/>
            <person name="Dalman K."/>
            <person name="Deflorio G."/>
            <person name="van Diepen L.T."/>
            <person name="Dunand C."/>
            <person name="Duplessis S."/>
            <person name="Durling M."/>
            <person name="Gonthier P."/>
            <person name="Grimwood J."/>
            <person name="Fossdal C.G."/>
            <person name="Hansson D."/>
            <person name="Henrissat B."/>
            <person name="Hietala A."/>
            <person name="Himmelstrand K."/>
            <person name="Hoffmeister D."/>
            <person name="Hogberg N."/>
            <person name="James T.Y."/>
            <person name="Karlsson M."/>
            <person name="Kohler A."/>
            <person name="Kues U."/>
            <person name="Lee Y.H."/>
            <person name="Lin Y.C."/>
            <person name="Lind M."/>
            <person name="Lindquist E."/>
            <person name="Lombard V."/>
            <person name="Lucas S."/>
            <person name="Lunden K."/>
            <person name="Morin E."/>
            <person name="Murat C."/>
            <person name="Park J."/>
            <person name="Raffaello T."/>
            <person name="Rouze P."/>
            <person name="Salamov A."/>
            <person name="Schmutz J."/>
            <person name="Solheim H."/>
            <person name="Stahlberg J."/>
            <person name="Velez H."/>
            <person name="de Vries R.P."/>
            <person name="Wiebenga A."/>
            <person name="Woodward S."/>
            <person name="Yakovlev I."/>
            <person name="Garbelotto M."/>
            <person name="Martin F."/>
            <person name="Grigoriev I.V."/>
            <person name="Stenlid J."/>
        </authorList>
    </citation>
    <scope>NUCLEOTIDE SEQUENCE [LARGE SCALE GENOMIC DNA]</scope>
    <source>
        <strain evidence="13 14">TC 32-1</strain>
    </source>
</reference>
<comment type="catalytic activity">
    <reaction evidence="11">
        <text>D-threo-isocitrate + NADP(+) = 2-oxoglutarate + CO2 + NADPH</text>
        <dbReference type="Rhea" id="RHEA:19629"/>
        <dbReference type="ChEBI" id="CHEBI:15562"/>
        <dbReference type="ChEBI" id="CHEBI:16526"/>
        <dbReference type="ChEBI" id="CHEBI:16810"/>
        <dbReference type="ChEBI" id="CHEBI:57783"/>
        <dbReference type="ChEBI" id="CHEBI:58349"/>
        <dbReference type="EC" id="1.1.1.42"/>
    </reaction>
</comment>
<dbReference type="InterPro" id="IPR011333">
    <property type="entry name" value="SKP1/BTB/POZ_sf"/>
</dbReference>
<dbReference type="GO" id="GO:0006739">
    <property type="term" value="P:NADP+ metabolic process"/>
    <property type="evidence" value="ECO:0007669"/>
    <property type="project" value="TreeGrafter"/>
</dbReference>
<comment type="similarity">
    <text evidence="3">Belongs to the isocitrate and isopropylmalate dehydrogenases family.</text>
</comment>
<dbReference type="InParanoid" id="W4KBC6"/>
<evidence type="ECO:0000256" key="1">
    <source>
        <dbReference type="ARBA" id="ARBA00001936"/>
    </source>
</evidence>
<dbReference type="Proteomes" id="UP000030671">
    <property type="component" value="Unassembled WGS sequence"/>
</dbReference>
<organism evidence="13 14">
    <name type="scientific">Heterobasidion irregulare (strain TC 32-1)</name>
    <dbReference type="NCBI Taxonomy" id="747525"/>
    <lineage>
        <taxon>Eukaryota</taxon>
        <taxon>Fungi</taxon>
        <taxon>Dikarya</taxon>
        <taxon>Basidiomycota</taxon>
        <taxon>Agaricomycotina</taxon>
        <taxon>Agaricomycetes</taxon>
        <taxon>Russulales</taxon>
        <taxon>Bondarzewiaceae</taxon>
        <taxon>Heterobasidion</taxon>
        <taxon>Heterobasidion annosum species complex</taxon>
    </lineage>
</organism>
<dbReference type="InterPro" id="IPR019818">
    <property type="entry name" value="IsoCit/isopropylmalate_DH_CS"/>
</dbReference>
<sequence length="599" mass="66403">MASIDPPSDRKRPRTELDAELLINHPALYFDDGNVILQCGKTLFRVHRSILLKHSTLFQEMLAPARDTLRDCTSIKVVDDKDDMEALLNTIYDGFTIDASQITIENFPTISGILRLAHKYRVPRLRVAWPSALDKHLARARALTAWRASQPHAEDLIMHPAACAPSTAPITPCSPRSSTTSAAAHHSLCSVLCPVSLLLWAVLRGFGNGAADHKIPSDHKIVVKNPVVELDDDEMTRIIWKKIREELILPYLKLDIEYFDLGLEARDAMSPRYLLSTNDRIMIDSANAMLEHKIGIKCAMITPDDARVKEFKLKQMWRSPNVTIRNTVGGPIFREPIILERIPRPIPRWVNPIVIGRHAFGDQYCSTDFVAPGLGKLQLVYTPADGAAPTMLDVYDFQCRGVAMAMYNTDEPITGLAHSSFKMALAKKMPLVRSSLLLPARPVAQFEATVIYYEHRLIDDMVTQAIKSSGGFVWATKNYDGDVQSDILAQGFGSLGMTSSLITPNGQVIESEAREYQKGNETSTNPVASIFAWTRGLLHRAKLDANSALAAFARDLEAACTEATDADGIMTKDLVVTDMYTDAVKAKLDQKLAARAEKP</sequence>
<dbReference type="CDD" id="cd18186">
    <property type="entry name" value="BTB_POZ_ZBTB_KLHL-like"/>
    <property type="match status" value="1"/>
</dbReference>
<dbReference type="EMBL" id="KI925457">
    <property type="protein sequence ID" value="ETW82351.1"/>
    <property type="molecule type" value="Genomic_DNA"/>
</dbReference>
<evidence type="ECO:0000256" key="7">
    <source>
        <dbReference type="ARBA" id="ARBA00022842"/>
    </source>
</evidence>
<dbReference type="KEGG" id="hir:HETIRDRAFT_450270"/>
<comment type="cofactor">
    <cofactor evidence="2">
        <name>Mg(2+)</name>
        <dbReference type="ChEBI" id="CHEBI:18420"/>
    </cofactor>
</comment>
<dbReference type="EC" id="1.1.1.42" evidence="4"/>
<proteinExistence type="inferred from homology"/>
<dbReference type="eggNOG" id="KOG1526">
    <property type="taxonomic scope" value="Eukaryota"/>
</dbReference>
<dbReference type="RefSeq" id="XP_009544717.1">
    <property type="nucleotide sequence ID" value="XM_009546422.1"/>
</dbReference>
<feature type="domain" description="BTB" evidence="12">
    <location>
        <begin position="33"/>
        <end position="94"/>
    </location>
</feature>
<evidence type="ECO:0000256" key="9">
    <source>
        <dbReference type="ARBA" id="ARBA00023002"/>
    </source>
</evidence>
<dbReference type="Pfam" id="PF00180">
    <property type="entry name" value="Iso_dh"/>
    <property type="match status" value="1"/>
</dbReference>
<evidence type="ECO:0000256" key="6">
    <source>
        <dbReference type="ARBA" id="ARBA00022723"/>
    </source>
</evidence>
<keyword evidence="5" id="KW-0816">Tricarboxylic acid cycle</keyword>
<dbReference type="InterPro" id="IPR000210">
    <property type="entry name" value="BTB/POZ_dom"/>
</dbReference>
<keyword evidence="10" id="KW-0464">Manganese</keyword>
<dbReference type="STRING" id="747525.W4KBC6"/>
<accession>W4KBC6</accession>
<evidence type="ECO:0000256" key="10">
    <source>
        <dbReference type="ARBA" id="ARBA00023211"/>
    </source>
</evidence>
<evidence type="ECO:0000256" key="11">
    <source>
        <dbReference type="ARBA" id="ARBA00023554"/>
    </source>
</evidence>
<keyword evidence="8" id="KW-0521">NADP</keyword>
<dbReference type="GO" id="GO:0006102">
    <property type="term" value="P:isocitrate metabolic process"/>
    <property type="evidence" value="ECO:0007669"/>
    <property type="project" value="InterPro"/>
</dbReference>
<dbReference type="InterPro" id="IPR004790">
    <property type="entry name" value="Isocitrate_DH_NADP"/>
</dbReference>
<dbReference type="SMART" id="SM01329">
    <property type="entry name" value="Iso_dh"/>
    <property type="match status" value="1"/>
</dbReference>
<dbReference type="FunCoup" id="W4KBC6">
    <property type="interactions" value="467"/>
</dbReference>
<evidence type="ECO:0000256" key="8">
    <source>
        <dbReference type="ARBA" id="ARBA00022857"/>
    </source>
</evidence>
<dbReference type="OrthoDB" id="248923at2759"/>
<gene>
    <name evidence="13" type="ORF">HETIRDRAFT_450270</name>
</gene>
<dbReference type="PANTHER" id="PTHR11822">
    <property type="entry name" value="NADP-SPECIFIC ISOCITRATE DEHYDROGENASE"/>
    <property type="match status" value="1"/>
</dbReference>
<dbReference type="GO" id="GO:0004450">
    <property type="term" value="F:isocitrate dehydrogenase (NADP+) activity"/>
    <property type="evidence" value="ECO:0007669"/>
    <property type="project" value="UniProtKB-EC"/>
</dbReference>
<protein>
    <recommendedName>
        <fullName evidence="4">isocitrate dehydrogenase (NADP(+))</fullName>
        <ecNumber evidence="4">1.1.1.42</ecNumber>
    </recommendedName>
</protein>
<evidence type="ECO:0000256" key="3">
    <source>
        <dbReference type="ARBA" id="ARBA00007769"/>
    </source>
</evidence>
<dbReference type="GO" id="GO:0051287">
    <property type="term" value="F:NAD binding"/>
    <property type="evidence" value="ECO:0007669"/>
    <property type="project" value="InterPro"/>
</dbReference>
<dbReference type="AlphaFoldDB" id="W4KBC6"/>
<evidence type="ECO:0000256" key="5">
    <source>
        <dbReference type="ARBA" id="ARBA00022532"/>
    </source>
</evidence>
<dbReference type="Pfam" id="PF00651">
    <property type="entry name" value="BTB"/>
    <property type="match status" value="1"/>
</dbReference>
<dbReference type="SUPFAM" id="SSF54695">
    <property type="entry name" value="POZ domain"/>
    <property type="match status" value="1"/>
</dbReference>